<evidence type="ECO:0000313" key="2">
    <source>
        <dbReference type="Proteomes" id="UP000006911"/>
    </source>
</evidence>
<accession>D5G9N6</accession>
<sequence length="97" mass="10907">MFPQYEVMGLWTKRINRNSAADNAPLCFSFTSTIQLQYQRKGAKNRSTSCTHGSLPPCCIPRAPGCKTRSTLQLCRGAVYYKHSLLLFRGVSQGFRS</sequence>
<organism evidence="1 2">
    <name type="scientific">Tuber melanosporum (strain Mel28)</name>
    <name type="common">Perigord black truffle</name>
    <dbReference type="NCBI Taxonomy" id="656061"/>
    <lineage>
        <taxon>Eukaryota</taxon>
        <taxon>Fungi</taxon>
        <taxon>Dikarya</taxon>
        <taxon>Ascomycota</taxon>
        <taxon>Pezizomycotina</taxon>
        <taxon>Pezizomycetes</taxon>
        <taxon>Pezizales</taxon>
        <taxon>Tuberaceae</taxon>
        <taxon>Tuber</taxon>
    </lineage>
</organism>
<dbReference type="InParanoid" id="D5G9N6"/>
<dbReference type="EMBL" id="FN430064">
    <property type="protein sequence ID" value="CAZ81229.1"/>
    <property type="molecule type" value="Genomic_DNA"/>
</dbReference>
<dbReference type="KEGG" id="tml:GSTUM_00004992001"/>
<dbReference type="Proteomes" id="UP000006911">
    <property type="component" value="Unassembled WGS sequence"/>
</dbReference>
<evidence type="ECO:0000313" key="1">
    <source>
        <dbReference type="EMBL" id="CAZ81229.1"/>
    </source>
</evidence>
<gene>
    <name evidence="1" type="ORF">GSTUM_00004992001</name>
</gene>
<name>D5G9N6_TUBMM</name>
<protein>
    <submittedName>
        <fullName evidence="1">(Perigord truffle) hypothetical protein</fullName>
    </submittedName>
</protein>
<proteinExistence type="predicted"/>
<dbReference type="RefSeq" id="XP_002837038.1">
    <property type="nucleotide sequence ID" value="XM_002836992.1"/>
</dbReference>
<dbReference type="HOGENOM" id="CLU_2348206_0_0_1"/>
<reference evidence="1 2" key="1">
    <citation type="journal article" date="2010" name="Nature">
        <title>Perigord black truffle genome uncovers evolutionary origins and mechanisms of symbiosis.</title>
        <authorList>
            <person name="Martin F."/>
            <person name="Kohler A."/>
            <person name="Murat C."/>
            <person name="Balestrini R."/>
            <person name="Coutinho P.M."/>
            <person name="Jaillon O."/>
            <person name="Montanini B."/>
            <person name="Morin E."/>
            <person name="Noel B."/>
            <person name="Percudani R."/>
            <person name="Porcel B."/>
            <person name="Rubini A."/>
            <person name="Amicucci A."/>
            <person name="Amselem J."/>
            <person name="Anthouard V."/>
            <person name="Arcioni S."/>
            <person name="Artiguenave F."/>
            <person name="Aury J.M."/>
            <person name="Ballario P."/>
            <person name="Bolchi A."/>
            <person name="Brenna A."/>
            <person name="Brun A."/>
            <person name="Buee M."/>
            <person name="Cantarel B."/>
            <person name="Chevalier G."/>
            <person name="Couloux A."/>
            <person name="Da Silva C."/>
            <person name="Denoeud F."/>
            <person name="Duplessis S."/>
            <person name="Ghignone S."/>
            <person name="Hilselberger B."/>
            <person name="Iotti M."/>
            <person name="Marcais B."/>
            <person name="Mello A."/>
            <person name="Miranda M."/>
            <person name="Pacioni G."/>
            <person name="Quesneville H."/>
            <person name="Riccioni C."/>
            <person name="Ruotolo R."/>
            <person name="Splivallo R."/>
            <person name="Stocchi V."/>
            <person name="Tisserant E."/>
            <person name="Viscomi A.R."/>
            <person name="Zambonelli A."/>
            <person name="Zampieri E."/>
            <person name="Henrissat B."/>
            <person name="Lebrun M.H."/>
            <person name="Paolocci F."/>
            <person name="Bonfante P."/>
            <person name="Ottonello S."/>
            <person name="Wincker P."/>
        </authorList>
    </citation>
    <scope>NUCLEOTIDE SEQUENCE [LARGE SCALE GENOMIC DNA]</scope>
    <source>
        <strain evidence="1 2">Mel28</strain>
    </source>
</reference>
<dbReference type="AlphaFoldDB" id="D5G9N6"/>
<dbReference type="GeneID" id="9185366"/>
<keyword evidence="2" id="KW-1185">Reference proteome</keyword>